<dbReference type="Gene3D" id="3.30.750.24">
    <property type="entry name" value="STAS domain"/>
    <property type="match status" value="1"/>
</dbReference>
<dbReference type="PROSITE" id="PS50801">
    <property type="entry name" value="STAS"/>
    <property type="match status" value="1"/>
</dbReference>
<feature type="domain" description="STAS" evidence="1">
    <location>
        <begin position="1"/>
        <end position="105"/>
    </location>
</feature>
<proteinExistence type="predicted"/>
<evidence type="ECO:0000313" key="3">
    <source>
        <dbReference type="Proteomes" id="UP001209257"/>
    </source>
</evidence>
<dbReference type="InterPro" id="IPR058548">
    <property type="entry name" value="MlaB-like_STAS"/>
</dbReference>
<comment type="caution">
    <text evidence="2">The sequence shown here is derived from an EMBL/GenBank/DDBJ whole genome shotgun (WGS) entry which is preliminary data.</text>
</comment>
<name>A0ABT2VIY9_9ALTE</name>
<keyword evidence="3" id="KW-1185">Reference proteome</keyword>
<reference evidence="3" key="1">
    <citation type="submission" date="2023-07" db="EMBL/GenBank/DDBJ databases">
        <title>Study on multiphase classification of strain Alteromonas salexigens isolated from the Yellow Sea.</title>
        <authorList>
            <person name="Sun L."/>
        </authorList>
    </citation>
    <scope>NUCLEOTIDE SEQUENCE [LARGE SCALE GENOMIC DNA]</scope>
    <source>
        <strain evidence="3">ASW11-19</strain>
    </source>
</reference>
<dbReference type="InterPro" id="IPR036513">
    <property type="entry name" value="STAS_dom_sf"/>
</dbReference>
<dbReference type="RefSeq" id="WP_262991838.1">
    <property type="nucleotide sequence ID" value="NZ_JAOTJC010000002.1"/>
</dbReference>
<dbReference type="InterPro" id="IPR002645">
    <property type="entry name" value="STAS_dom"/>
</dbReference>
<evidence type="ECO:0000313" key="2">
    <source>
        <dbReference type="EMBL" id="MCU7553147.1"/>
    </source>
</evidence>
<evidence type="ECO:0000259" key="1">
    <source>
        <dbReference type="PROSITE" id="PS50801"/>
    </source>
</evidence>
<organism evidence="2 3">
    <name type="scientific">Alteromonas salexigens</name>
    <dbReference type="NCBI Taxonomy" id="2982530"/>
    <lineage>
        <taxon>Bacteria</taxon>
        <taxon>Pseudomonadati</taxon>
        <taxon>Pseudomonadota</taxon>
        <taxon>Gammaproteobacteria</taxon>
        <taxon>Alteromonadales</taxon>
        <taxon>Alteromonadaceae</taxon>
        <taxon>Alteromonas/Salinimonas group</taxon>
        <taxon>Alteromonas</taxon>
    </lineage>
</organism>
<sequence>MSLYKLEGNGQVTITGQLDRDTLSRDWWAMLSSAEKRQLTEAGSCLFDLTGVARADSAGLAWLINAIRDTKRHQITLRLQAVPEKVIKLAKISGVDTLLPIDNNI</sequence>
<dbReference type="CDD" id="cd07043">
    <property type="entry name" value="STAS_anti-anti-sigma_factors"/>
    <property type="match status" value="1"/>
</dbReference>
<dbReference type="EMBL" id="JAOTJC010000002">
    <property type="protein sequence ID" value="MCU7553147.1"/>
    <property type="molecule type" value="Genomic_DNA"/>
</dbReference>
<dbReference type="SUPFAM" id="SSF52091">
    <property type="entry name" value="SpoIIaa-like"/>
    <property type="match status" value="1"/>
</dbReference>
<protein>
    <submittedName>
        <fullName evidence="2">STAS domain-containing protein</fullName>
    </submittedName>
</protein>
<gene>
    <name evidence="2" type="ORF">OCL06_00885</name>
</gene>
<dbReference type="Pfam" id="PF13466">
    <property type="entry name" value="STAS_2"/>
    <property type="match status" value="1"/>
</dbReference>
<accession>A0ABT2VIY9</accession>
<dbReference type="Proteomes" id="UP001209257">
    <property type="component" value="Unassembled WGS sequence"/>
</dbReference>